<evidence type="ECO:0000313" key="4">
    <source>
        <dbReference type="EMBL" id="KAF0687626.1"/>
    </source>
</evidence>
<feature type="region of interest" description="Disordered" evidence="3">
    <location>
        <begin position="1"/>
        <end position="27"/>
    </location>
</feature>
<evidence type="ECO:0000256" key="1">
    <source>
        <dbReference type="ARBA" id="ARBA00007753"/>
    </source>
</evidence>
<evidence type="ECO:0000313" key="6">
    <source>
        <dbReference type="Proteomes" id="UP000332933"/>
    </source>
</evidence>
<sequence length="306" mass="34971">MKLSSGGSSITMYPPYSTKSSDLSTDTRQKRLVMKHELYKKEQEVIQKQIQINIADAITKQRNKREANYLKLRNDIEEGKALAQELEERLTLKEETAKRQKQRLYDEWNEKVYEKLNGPINERVKAMDAKALNQHKQEAYQHFLDTANKKGCLFRDIIIESEYDPLNDNKAIRYRTRVDDPCCRVIKHREEEEAIANEGRNNIGGDPMDSSGSGGGGAVVLGRCDNLDTKLWANGVFESTPYGYFNKMMASTISDECSKTYESRVKFDHYDIEKGLGTLNKEFPKGKRTTFNGIAGIKSKDTVQFG</sequence>
<evidence type="ECO:0000313" key="5">
    <source>
        <dbReference type="EMBL" id="VFT97290.1"/>
    </source>
</evidence>
<dbReference type="AlphaFoldDB" id="A0A485LK25"/>
<proteinExistence type="inferred from homology"/>
<dbReference type="PANTHER" id="PTHR28584:SF1">
    <property type="entry name" value="PROTEIN FAM228B"/>
    <property type="match status" value="1"/>
</dbReference>
<keyword evidence="2" id="KW-0175">Coiled coil</keyword>
<gene>
    <name evidence="5" type="primary">Aste57867_20610</name>
    <name evidence="4" type="ORF">As57867_020542</name>
    <name evidence="5" type="ORF">ASTE57867_20610</name>
</gene>
<reference evidence="4" key="2">
    <citation type="submission" date="2019-06" db="EMBL/GenBank/DDBJ databases">
        <title>Genomics analysis of Aphanomyces spp. identifies a new class of oomycete effector associated with host adaptation.</title>
        <authorList>
            <person name="Gaulin E."/>
        </authorList>
    </citation>
    <scope>NUCLEOTIDE SEQUENCE</scope>
    <source>
        <strain evidence="4">CBS 578.67</strain>
    </source>
</reference>
<organism evidence="5 6">
    <name type="scientific">Aphanomyces stellatus</name>
    <dbReference type="NCBI Taxonomy" id="120398"/>
    <lineage>
        <taxon>Eukaryota</taxon>
        <taxon>Sar</taxon>
        <taxon>Stramenopiles</taxon>
        <taxon>Oomycota</taxon>
        <taxon>Saprolegniomycetes</taxon>
        <taxon>Saprolegniales</taxon>
        <taxon>Verrucalvaceae</taxon>
        <taxon>Aphanomyces</taxon>
    </lineage>
</organism>
<feature type="compositionally biased region" description="Polar residues" evidence="3">
    <location>
        <begin position="1"/>
        <end position="24"/>
    </location>
</feature>
<keyword evidence="6" id="KW-1185">Reference proteome</keyword>
<comment type="similarity">
    <text evidence="1">Belongs to the FAM228 family.</text>
</comment>
<evidence type="ECO:0000256" key="3">
    <source>
        <dbReference type="SAM" id="MobiDB-lite"/>
    </source>
</evidence>
<evidence type="ECO:0000256" key="2">
    <source>
        <dbReference type="SAM" id="Coils"/>
    </source>
</evidence>
<reference evidence="5 6" key="1">
    <citation type="submission" date="2019-03" db="EMBL/GenBank/DDBJ databases">
        <authorList>
            <person name="Gaulin E."/>
            <person name="Dumas B."/>
        </authorList>
    </citation>
    <scope>NUCLEOTIDE SEQUENCE [LARGE SCALE GENOMIC DNA]</scope>
    <source>
        <strain evidence="5">CBS 568.67</strain>
    </source>
</reference>
<name>A0A485LK25_9STRA</name>
<dbReference type="EMBL" id="VJMH01006897">
    <property type="protein sequence ID" value="KAF0687626.1"/>
    <property type="molecule type" value="Genomic_DNA"/>
</dbReference>
<accession>A0A485LK25</accession>
<dbReference type="OrthoDB" id="547133at2759"/>
<feature type="coiled-coil region" evidence="2">
    <location>
        <begin position="69"/>
        <end position="103"/>
    </location>
</feature>
<protein>
    <submittedName>
        <fullName evidence="5">Aste57867_20610 protein</fullName>
    </submittedName>
</protein>
<dbReference type="PANTHER" id="PTHR28584">
    <property type="entry name" value="FAMILY WITH SEQUENCE SIMILARITY 228 MEMBER A"/>
    <property type="match status" value="1"/>
</dbReference>
<dbReference type="InterPro" id="IPR040046">
    <property type="entry name" value="FAM228"/>
</dbReference>
<dbReference type="EMBL" id="CAADRA010006923">
    <property type="protein sequence ID" value="VFT97290.1"/>
    <property type="molecule type" value="Genomic_DNA"/>
</dbReference>
<dbReference type="Proteomes" id="UP000332933">
    <property type="component" value="Unassembled WGS sequence"/>
</dbReference>